<sequence>MNLTFKRLATKLKSQQVDFQKYTTVNQKALQASFEVSVLIAKTKKPHNIGETLILPAAMKMVSIMQGEKYANLLKTIPLSSDTVHRRINLLADDIKIQLIDRVKGSPYYAIQLDESTDVVNVAQLLIFIRYRYENDICEDLLFCQGLEGRTTGEAIFKSVNTFFELHDIK</sequence>
<dbReference type="EMBL" id="CAVLGL010000068">
    <property type="protein sequence ID" value="CAK1584616.1"/>
    <property type="molecule type" value="Genomic_DNA"/>
</dbReference>
<dbReference type="AlphaFoldDB" id="A0AAV1KNJ1"/>
<dbReference type="Proteomes" id="UP001314205">
    <property type="component" value="Unassembled WGS sequence"/>
</dbReference>
<keyword evidence="2" id="KW-1185">Reference proteome</keyword>
<evidence type="ECO:0000313" key="1">
    <source>
        <dbReference type="EMBL" id="CAK1584616.1"/>
    </source>
</evidence>
<reference evidence="1 2" key="1">
    <citation type="submission" date="2023-11" db="EMBL/GenBank/DDBJ databases">
        <authorList>
            <person name="Hedman E."/>
            <person name="Englund M."/>
            <person name="Stromberg M."/>
            <person name="Nyberg Akerstrom W."/>
            <person name="Nylinder S."/>
            <person name="Jareborg N."/>
            <person name="Kallberg Y."/>
            <person name="Kronander E."/>
        </authorList>
    </citation>
    <scope>NUCLEOTIDE SEQUENCE [LARGE SCALE GENOMIC DNA]</scope>
</reference>
<proteinExistence type="predicted"/>
<comment type="caution">
    <text evidence="1">The sequence shown here is derived from an EMBL/GenBank/DDBJ whole genome shotgun (WGS) entry which is preliminary data.</text>
</comment>
<name>A0AAV1KNJ1_9NEOP</name>
<gene>
    <name evidence="1" type="ORF">PARMNEM_LOCUS5820</name>
</gene>
<dbReference type="PANTHER" id="PTHR45913">
    <property type="entry name" value="EPM2A-INTERACTING PROTEIN 1"/>
    <property type="match status" value="1"/>
</dbReference>
<dbReference type="PANTHER" id="PTHR45913:SF19">
    <property type="entry name" value="LOW QUALITY PROTEIN: ZINC FINGER BED DOMAIN-CONTAINING PROTEIN 5-LIKE"/>
    <property type="match status" value="1"/>
</dbReference>
<accession>A0AAV1KNJ1</accession>
<evidence type="ECO:0000313" key="2">
    <source>
        <dbReference type="Proteomes" id="UP001314205"/>
    </source>
</evidence>
<protein>
    <recommendedName>
        <fullName evidence="3">DUF4371 domain-containing protein</fullName>
    </recommendedName>
</protein>
<organism evidence="1 2">
    <name type="scientific">Parnassius mnemosyne</name>
    <name type="common">clouded apollo</name>
    <dbReference type="NCBI Taxonomy" id="213953"/>
    <lineage>
        <taxon>Eukaryota</taxon>
        <taxon>Metazoa</taxon>
        <taxon>Ecdysozoa</taxon>
        <taxon>Arthropoda</taxon>
        <taxon>Hexapoda</taxon>
        <taxon>Insecta</taxon>
        <taxon>Pterygota</taxon>
        <taxon>Neoptera</taxon>
        <taxon>Endopterygota</taxon>
        <taxon>Lepidoptera</taxon>
        <taxon>Glossata</taxon>
        <taxon>Ditrysia</taxon>
        <taxon>Papilionoidea</taxon>
        <taxon>Papilionidae</taxon>
        <taxon>Parnassiinae</taxon>
        <taxon>Parnassini</taxon>
        <taxon>Parnassius</taxon>
        <taxon>Driopa</taxon>
    </lineage>
</organism>
<evidence type="ECO:0008006" key="3">
    <source>
        <dbReference type="Google" id="ProtNLM"/>
    </source>
</evidence>